<accession>A0ABS3KN82</accession>
<evidence type="ECO:0000313" key="4">
    <source>
        <dbReference type="Proteomes" id="UP001518989"/>
    </source>
</evidence>
<dbReference type="InterPro" id="IPR041698">
    <property type="entry name" value="Methyltransf_25"/>
</dbReference>
<evidence type="ECO:0000313" key="3">
    <source>
        <dbReference type="EMBL" id="MBO1078924.1"/>
    </source>
</evidence>
<evidence type="ECO:0000256" key="1">
    <source>
        <dbReference type="ARBA" id="ARBA00022679"/>
    </source>
</evidence>
<dbReference type="PANTHER" id="PTHR43861">
    <property type="entry name" value="TRANS-ACONITATE 2-METHYLTRANSFERASE-RELATED"/>
    <property type="match status" value="1"/>
</dbReference>
<reference evidence="3 4" key="1">
    <citation type="submission" date="2020-09" db="EMBL/GenBank/DDBJ databases">
        <title>Roseomonas.</title>
        <authorList>
            <person name="Zhu W."/>
        </authorList>
    </citation>
    <scope>NUCLEOTIDE SEQUENCE [LARGE SCALE GENOMIC DNA]</scope>
    <source>
        <strain evidence="3 4">573</strain>
    </source>
</reference>
<dbReference type="GO" id="GO:0032259">
    <property type="term" value="P:methylation"/>
    <property type="evidence" value="ECO:0007669"/>
    <property type="project" value="UniProtKB-KW"/>
</dbReference>
<sequence>MSDSLAWDARYAAQPWMFGQAPNRYLESWGPRLPARGRALALGDGEGRNGVWLAERGLEVTAVDWSATGLGRATALAESRGVRLATHAADLVQWSWPDAGFDLIAWIFLHLPPADREVVAARAVQALAPGGMLVLECFSPAQNGRRSGGPREPALLWTRAMADTAFASLDTLECLEGGVLLQEGPKHQGVAEVVRGCWRKPE</sequence>
<dbReference type="SUPFAM" id="SSF53335">
    <property type="entry name" value="S-adenosyl-L-methionine-dependent methyltransferases"/>
    <property type="match status" value="1"/>
</dbReference>
<dbReference type="Proteomes" id="UP001518989">
    <property type="component" value="Unassembled WGS sequence"/>
</dbReference>
<keyword evidence="3" id="KW-0489">Methyltransferase</keyword>
<dbReference type="InterPro" id="IPR029063">
    <property type="entry name" value="SAM-dependent_MTases_sf"/>
</dbReference>
<protein>
    <submittedName>
        <fullName evidence="3">Class I SAM-dependent methyltransferase</fullName>
    </submittedName>
</protein>
<name>A0ABS3KN82_9PROT</name>
<keyword evidence="4" id="KW-1185">Reference proteome</keyword>
<dbReference type="EMBL" id="JACTNG010000003">
    <property type="protein sequence ID" value="MBO1078924.1"/>
    <property type="molecule type" value="Genomic_DNA"/>
</dbReference>
<dbReference type="Gene3D" id="3.40.50.150">
    <property type="entry name" value="Vaccinia Virus protein VP39"/>
    <property type="match status" value="1"/>
</dbReference>
<gene>
    <name evidence="3" type="ORF">IAI61_07770</name>
</gene>
<comment type="caution">
    <text evidence="3">The sequence shown here is derived from an EMBL/GenBank/DDBJ whole genome shotgun (WGS) entry which is preliminary data.</text>
</comment>
<dbReference type="PANTHER" id="PTHR43861:SF3">
    <property type="entry name" value="PUTATIVE (AFU_ORTHOLOGUE AFUA_2G14390)-RELATED"/>
    <property type="match status" value="1"/>
</dbReference>
<feature type="domain" description="Methyltransferase" evidence="2">
    <location>
        <begin position="40"/>
        <end position="131"/>
    </location>
</feature>
<dbReference type="Pfam" id="PF13649">
    <property type="entry name" value="Methyltransf_25"/>
    <property type="match status" value="1"/>
</dbReference>
<evidence type="ECO:0000259" key="2">
    <source>
        <dbReference type="Pfam" id="PF13649"/>
    </source>
</evidence>
<proteinExistence type="predicted"/>
<dbReference type="GO" id="GO:0008168">
    <property type="term" value="F:methyltransferase activity"/>
    <property type="evidence" value="ECO:0007669"/>
    <property type="project" value="UniProtKB-KW"/>
</dbReference>
<organism evidence="3 4">
    <name type="scientific">Roseomonas haemaphysalidis</name>
    <dbReference type="NCBI Taxonomy" id="2768162"/>
    <lineage>
        <taxon>Bacteria</taxon>
        <taxon>Pseudomonadati</taxon>
        <taxon>Pseudomonadota</taxon>
        <taxon>Alphaproteobacteria</taxon>
        <taxon>Acetobacterales</taxon>
        <taxon>Roseomonadaceae</taxon>
        <taxon>Roseomonas</taxon>
    </lineage>
</organism>
<keyword evidence="1" id="KW-0808">Transferase</keyword>
<dbReference type="CDD" id="cd02440">
    <property type="entry name" value="AdoMet_MTases"/>
    <property type="match status" value="1"/>
</dbReference>
<dbReference type="RefSeq" id="WP_207416350.1">
    <property type="nucleotide sequence ID" value="NZ_CP061177.1"/>
</dbReference>